<keyword evidence="1" id="KW-0732">Signal</keyword>
<dbReference type="InterPro" id="IPR005184">
    <property type="entry name" value="DUF306_Meta_HslJ"/>
</dbReference>
<name>A0A1H3Q5I1_9MICO</name>
<dbReference type="PANTHER" id="PTHR35535">
    <property type="entry name" value="HEAT SHOCK PROTEIN HSLJ"/>
    <property type="match status" value="1"/>
</dbReference>
<dbReference type="PROSITE" id="PS51257">
    <property type="entry name" value="PROKAR_LIPOPROTEIN"/>
    <property type="match status" value="1"/>
</dbReference>
<dbReference type="STRING" id="381665.SAMN05216554_2324"/>
<keyword evidence="3" id="KW-0346">Stress response</keyword>
<dbReference type="InterPro" id="IPR038670">
    <property type="entry name" value="HslJ-like_sf"/>
</dbReference>
<keyword evidence="4" id="KW-1185">Reference proteome</keyword>
<dbReference type="PANTHER" id="PTHR35535:SF2">
    <property type="entry name" value="DUF306 DOMAIN-CONTAINING PROTEIN"/>
    <property type="match status" value="1"/>
</dbReference>
<feature type="domain" description="DUF306" evidence="2">
    <location>
        <begin position="55"/>
        <end position="142"/>
    </location>
</feature>
<feature type="signal peptide" evidence="1">
    <location>
        <begin position="1"/>
        <end position="26"/>
    </location>
</feature>
<dbReference type="Pfam" id="PF03724">
    <property type="entry name" value="META"/>
    <property type="match status" value="2"/>
</dbReference>
<feature type="domain" description="DUF306" evidence="2">
    <location>
        <begin position="165"/>
        <end position="239"/>
    </location>
</feature>
<evidence type="ECO:0000313" key="3">
    <source>
        <dbReference type="EMBL" id="SDZ08637.1"/>
    </source>
</evidence>
<dbReference type="Gene3D" id="2.40.128.270">
    <property type="match status" value="2"/>
</dbReference>
<dbReference type="RefSeq" id="WP_245741561.1">
    <property type="nucleotide sequence ID" value="NZ_FNPZ01000002.1"/>
</dbReference>
<feature type="chain" id="PRO_5038902256" evidence="1">
    <location>
        <begin position="27"/>
        <end position="251"/>
    </location>
</feature>
<evidence type="ECO:0000256" key="1">
    <source>
        <dbReference type="SAM" id="SignalP"/>
    </source>
</evidence>
<dbReference type="AlphaFoldDB" id="A0A1H3Q5I1"/>
<evidence type="ECO:0000313" key="4">
    <source>
        <dbReference type="Proteomes" id="UP000198891"/>
    </source>
</evidence>
<proteinExistence type="predicted"/>
<sequence length="251" mass="24622">MKLGAATNLGLGAIGLAVVLALSACASGSSTPSSTAGAAEADPATATDLVGAWVTEESYDSPDVPFLDFADDGTWTGSDGCNGVEGEWAVAADGSLTVSAGMSTLIACDGAALPKMLTGAVLALIDGDSLLLTDSDGAAVVTLVPAPEGTVPDAAGSVIGTWSSDAQQGAEVFLTFTDGKVTGKDGCNNLMGSWSAGAGGSIVLSGLASTMMYCEGVDTWLSKAVGLTLDGRTAVVVDDTGTSIGTLTRQG</sequence>
<gene>
    <name evidence="3" type="ORF">SAMN05216554_2324</name>
</gene>
<dbReference type="InterPro" id="IPR053147">
    <property type="entry name" value="Hsp_HslJ-like"/>
</dbReference>
<dbReference type="EMBL" id="FNPZ01000002">
    <property type="protein sequence ID" value="SDZ08637.1"/>
    <property type="molecule type" value="Genomic_DNA"/>
</dbReference>
<protein>
    <submittedName>
        <fullName evidence="3">Heat shock protein HslJ</fullName>
    </submittedName>
</protein>
<accession>A0A1H3Q5I1</accession>
<evidence type="ECO:0000259" key="2">
    <source>
        <dbReference type="Pfam" id="PF03724"/>
    </source>
</evidence>
<dbReference type="Proteomes" id="UP000198891">
    <property type="component" value="Unassembled WGS sequence"/>
</dbReference>
<organism evidence="3 4">
    <name type="scientific">Herbiconiux ginsengi</name>
    <dbReference type="NCBI Taxonomy" id="381665"/>
    <lineage>
        <taxon>Bacteria</taxon>
        <taxon>Bacillati</taxon>
        <taxon>Actinomycetota</taxon>
        <taxon>Actinomycetes</taxon>
        <taxon>Micrococcales</taxon>
        <taxon>Microbacteriaceae</taxon>
        <taxon>Herbiconiux</taxon>
    </lineage>
</organism>
<reference evidence="3 4" key="1">
    <citation type="submission" date="2016-10" db="EMBL/GenBank/DDBJ databases">
        <authorList>
            <person name="de Groot N.N."/>
        </authorList>
    </citation>
    <scope>NUCLEOTIDE SEQUENCE [LARGE SCALE GENOMIC DNA]</scope>
    <source>
        <strain evidence="3 4">CGMCC 4.3491</strain>
    </source>
</reference>